<sequence>MKVGARAAALLARIAQHPLTAPREDEPQQDGICLMWTVDGVLPAEFRGESDLLWQQRCYDDERQYHNALCAAYRLVAARDTSLFLQRMGPDDGLFGALCATTDEGLVISRDLLDSVNEMCFLEEQLQLSDWPAGTAVLDIGGGYGRWAHRASQALPHLRVLSTDGVAHSLACAEAYLRHRSVSSTQARVVPPDELEAALRESPPRLAIAIHSLPEMRPCDAERWLRLIHAHGTPFVFVVSNVPALHGEAAHVELMNDDGTPMGELIKASGYVLRCAQPKYHRLRAGTPRSSVPPAYGECTYLLFERRPTSLLPPPPTPEARLRASPSASSKGAVLILNLRRREDRRAWMSASAVAPLRELSLDVRFLDAFDARDRSEVAAPPSGMEPWAGWALDSQGLEALRARWSELGLLPVQAEELALYHGRAVSPAELACVASHRAAWETARDEQLDWVLVLEDDVIPFNTSARRTAREYSRQWARVWHVVSQQLRWLHAAEQRWDLMYIGRNRLGTDQAAVGEKLVVPGFSTCAHAYLLSASGVNRLCSIPMREAGFPADDILPALYSAHPRHDVEAWASAMCARQGPLRALALRDDMVWQLESIAAGGLDELLDAPSLASLASSALSRSDIRPMRLSRPYRTHRHAASVASPSAHPAIFPFGWPAPDCVAPSPPLSARRHEDEATSAPLTPRGAAAGRLVPWDLLPVWAWLYVAAKGGDELVRCLRPVARGMRAMMDSMQLWRCFLLSWMQAVAQDEAFHTPPGQAIRHANAAAMFVRSWRDSCYGYFAEQQATLGCHANQPHVLAAARSSALLPGNAATRTSPGAAGRISRDCVAFAEALRQRPDARFLELLGAATLSPRQLQRRLRGSPFVLSFQMADLVCTPSLWTLCGLLDTFGPRDFPCVDQSAVNGPARCQMRLLDFLAYVEAQDAFPECADQEMLYLFEDAPPEELVADLKPLTHFGNDLLEEAVVATAASTATCGEGITRQHDTTSDLLNERQWLVVGGAGSGCRWHVDPFETSAWNMLLQGRKLWCLMAPESQSAPQHPSRAGDGASGERPHMAGAPPGVSWHGWSERLGGHVIAPPAFDWFKAQLGSGCDAARHDSLLWWLQTPGEVMWVPRGWWHCTLNLEPTVAFTRNVVPRASVRDVINALDAVPGQEGAVRALRAVMNECCET</sequence>
<dbReference type="CDD" id="cd06532">
    <property type="entry name" value="Glyco_transf_25"/>
    <property type="match status" value="1"/>
</dbReference>
<protein>
    <recommendedName>
        <fullName evidence="2">JmjC domain-containing protein</fullName>
    </recommendedName>
</protein>
<accession>A0AB34JE28</accession>
<evidence type="ECO:0000256" key="1">
    <source>
        <dbReference type="SAM" id="MobiDB-lite"/>
    </source>
</evidence>
<dbReference type="Proteomes" id="UP001515480">
    <property type="component" value="Unassembled WGS sequence"/>
</dbReference>
<dbReference type="PANTHER" id="PTHR12480">
    <property type="entry name" value="ARGININE DEMETHYLASE AND LYSYL-HYDROXYLASE JMJD"/>
    <property type="match status" value="1"/>
</dbReference>
<dbReference type="InterPro" id="IPR002654">
    <property type="entry name" value="Glyco_trans_25"/>
</dbReference>
<gene>
    <name evidence="3" type="ORF">AB1Y20_003393</name>
</gene>
<dbReference type="Gene3D" id="3.40.50.150">
    <property type="entry name" value="Vaccinia Virus protein VP39"/>
    <property type="match status" value="1"/>
</dbReference>
<dbReference type="InterPro" id="IPR050910">
    <property type="entry name" value="JMJD6_ArgDemeth/LysHydrox"/>
</dbReference>
<dbReference type="PROSITE" id="PS51184">
    <property type="entry name" value="JMJC"/>
    <property type="match status" value="1"/>
</dbReference>
<name>A0AB34JE28_PRYPA</name>
<keyword evidence="4" id="KW-1185">Reference proteome</keyword>
<comment type="caution">
    <text evidence="3">The sequence shown here is derived from an EMBL/GenBank/DDBJ whole genome shotgun (WGS) entry which is preliminary data.</text>
</comment>
<dbReference type="InterPro" id="IPR003347">
    <property type="entry name" value="JmjC_dom"/>
</dbReference>
<feature type="domain" description="JmjC" evidence="2">
    <location>
        <begin position="932"/>
        <end position="1153"/>
    </location>
</feature>
<proteinExistence type="predicted"/>
<evidence type="ECO:0000313" key="3">
    <source>
        <dbReference type="EMBL" id="KAL1519130.1"/>
    </source>
</evidence>
<dbReference type="InterPro" id="IPR029063">
    <property type="entry name" value="SAM-dependent_MTases_sf"/>
</dbReference>
<reference evidence="3 4" key="1">
    <citation type="journal article" date="2024" name="Science">
        <title>Giant polyketide synthase enzymes in the biosynthesis of giant marine polyether toxins.</title>
        <authorList>
            <person name="Fallon T.R."/>
            <person name="Shende V.V."/>
            <person name="Wierzbicki I.H."/>
            <person name="Pendleton A.L."/>
            <person name="Watervoot N.F."/>
            <person name="Auber R.P."/>
            <person name="Gonzalez D.J."/>
            <person name="Wisecaver J.H."/>
            <person name="Moore B.S."/>
        </authorList>
    </citation>
    <scope>NUCLEOTIDE SEQUENCE [LARGE SCALE GENOMIC DNA]</scope>
    <source>
        <strain evidence="3 4">12B1</strain>
    </source>
</reference>
<dbReference type="Pfam" id="PF01755">
    <property type="entry name" value="Glyco_transf_25"/>
    <property type="match status" value="1"/>
</dbReference>
<evidence type="ECO:0000259" key="2">
    <source>
        <dbReference type="PROSITE" id="PS51184"/>
    </source>
</evidence>
<dbReference type="SUPFAM" id="SSF53335">
    <property type="entry name" value="S-adenosyl-L-methionine-dependent methyltransferases"/>
    <property type="match status" value="1"/>
</dbReference>
<dbReference type="SUPFAM" id="SSF51197">
    <property type="entry name" value="Clavaminate synthase-like"/>
    <property type="match status" value="1"/>
</dbReference>
<feature type="region of interest" description="Disordered" evidence="1">
    <location>
        <begin position="1039"/>
        <end position="1065"/>
    </location>
</feature>
<dbReference type="Gene3D" id="2.60.120.650">
    <property type="entry name" value="Cupin"/>
    <property type="match status" value="1"/>
</dbReference>
<evidence type="ECO:0000313" key="4">
    <source>
        <dbReference type="Proteomes" id="UP001515480"/>
    </source>
</evidence>
<dbReference type="AlphaFoldDB" id="A0AB34JE28"/>
<dbReference type="EMBL" id="JBGBPQ010000010">
    <property type="protein sequence ID" value="KAL1519130.1"/>
    <property type="molecule type" value="Genomic_DNA"/>
</dbReference>
<dbReference type="SMART" id="SM00558">
    <property type="entry name" value="JmjC"/>
    <property type="match status" value="1"/>
</dbReference>
<organism evidence="3 4">
    <name type="scientific">Prymnesium parvum</name>
    <name type="common">Toxic golden alga</name>
    <dbReference type="NCBI Taxonomy" id="97485"/>
    <lineage>
        <taxon>Eukaryota</taxon>
        <taxon>Haptista</taxon>
        <taxon>Haptophyta</taxon>
        <taxon>Prymnesiophyceae</taxon>
        <taxon>Prymnesiales</taxon>
        <taxon>Prymnesiaceae</taxon>
        <taxon>Prymnesium</taxon>
    </lineage>
</organism>